<dbReference type="EMBL" id="PYGD01000002">
    <property type="protein sequence ID" value="PSK93468.1"/>
    <property type="molecule type" value="Genomic_DNA"/>
</dbReference>
<proteinExistence type="predicted"/>
<keyword evidence="2" id="KW-1185">Reference proteome</keyword>
<dbReference type="Proteomes" id="UP000240572">
    <property type="component" value="Unassembled WGS sequence"/>
</dbReference>
<protein>
    <submittedName>
        <fullName evidence="1">Uncharacterized protein</fullName>
    </submittedName>
</protein>
<accession>A0A2P8D8C4</accession>
<evidence type="ECO:0000313" key="2">
    <source>
        <dbReference type="Proteomes" id="UP000240572"/>
    </source>
</evidence>
<evidence type="ECO:0000313" key="1">
    <source>
        <dbReference type="EMBL" id="PSK93468.1"/>
    </source>
</evidence>
<comment type="caution">
    <text evidence="1">The sequence shown here is derived from an EMBL/GenBank/DDBJ whole genome shotgun (WGS) entry which is preliminary data.</text>
</comment>
<dbReference type="AlphaFoldDB" id="A0A2P8D8C4"/>
<organism evidence="1 2">
    <name type="scientific">Taibaiella chishuiensis</name>
    <dbReference type="NCBI Taxonomy" id="1434707"/>
    <lineage>
        <taxon>Bacteria</taxon>
        <taxon>Pseudomonadati</taxon>
        <taxon>Bacteroidota</taxon>
        <taxon>Chitinophagia</taxon>
        <taxon>Chitinophagales</taxon>
        <taxon>Chitinophagaceae</taxon>
        <taxon>Taibaiella</taxon>
    </lineage>
</organism>
<gene>
    <name evidence="1" type="ORF">B0I18_102438</name>
</gene>
<reference evidence="1 2" key="1">
    <citation type="submission" date="2018-03" db="EMBL/GenBank/DDBJ databases">
        <title>Genomic Encyclopedia of Type Strains, Phase III (KMG-III): the genomes of soil and plant-associated and newly described type strains.</title>
        <authorList>
            <person name="Whitman W."/>
        </authorList>
    </citation>
    <scope>NUCLEOTIDE SEQUENCE [LARGE SCALE GENOMIC DNA]</scope>
    <source>
        <strain evidence="1 2">CGMCC 1.12700</strain>
    </source>
</reference>
<sequence>MNIVYFKITGSYKHYIVNNPGHYSAYSSYRNKERYNNSVAFFAPGFLVFMKTVPPAAPGHKEECVDHARVTRWINGCIPEALVPGNKPPVYLFPNHILHH</sequence>
<name>A0A2P8D8C4_9BACT</name>